<evidence type="ECO:0000313" key="12">
    <source>
        <dbReference type="Proteomes" id="UP000075901"/>
    </source>
</evidence>
<dbReference type="Gene3D" id="1.10.357.50">
    <property type="match status" value="1"/>
</dbReference>
<evidence type="ECO:0000259" key="9">
    <source>
        <dbReference type="PROSITE" id="PS51258"/>
    </source>
</evidence>
<dbReference type="InterPro" id="IPR010439">
    <property type="entry name" value="MUN_dom"/>
</dbReference>
<dbReference type="AlphaFoldDB" id="A0A182SYD0"/>
<dbReference type="InterPro" id="IPR000008">
    <property type="entry name" value="C2_dom"/>
</dbReference>
<evidence type="ECO:0000256" key="6">
    <source>
        <dbReference type="ARBA" id="ARBA00022490"/>
    </source>
</evidence>
<dbReference type="CDD" id="cd04009">
    <property type="entry name" value="C2B_Munc13-like"/>
    <property type="match status" value="1"/>
</dbReference>
<dbReference type="GO" id="GO:0099503">
    <property type="term" value="C:secretory vesicle"/>
    <property type="evidence" value="ECO:0007669"/>
    <property type="project" value="TreeGrafter"/>
</dbReference>
<protein>
    <recommendedName>
        <fullName evidence="13">Munc13-4</fullName>
    </recommendedName>
</protein>
<evidence type="ECO:0000256" key="2">
    <source>
        <dbReference type="ARBA" id="ARBA00004496"/>
    </source>
</evidence>
<dbReference type="PROSITE" id="PS51259">
    <property type="entry name" value="MHD2"/>
    <property type="match status" value="1"/>
</dbReference>
<accession>A0A182SYD0</accession>
<dbReference type="Pfam" id="PF00168">
    <property type="entry name" value="C2"/>
    <property type="match status" value="1"/>
</dbReference>
<reference evidence="12" key="1">
    <citation type="submission" date="2013-09" db="EMBL/GenBank/DDBJ databases">
        <title>The Genome Sequence of Anopheles maculatus species B.</title>
        <authorList>
            <consortium name="The Broad Institute Genomics Platform"/>
            <person name="Neafsey D.E."/>
            <person name="Besansky N."/>
            <person name="Howell P."/>
            <person name="Walton C."/>
            <person name="Young S.K."/>
            <person name="Zeng Q."/>
            <person name="Gargeya S."/>
            <person name="Fitzgerald M."/>
            <person name="Haas B."/>
            <person name="Abouelleil A."/>
            <person name="Allen A.W."/>
            <person name="Alvarado L."/>
            <person name="Arachchi H.M."/>
            <person name="Berlin A.M."/>
            <person name="Chapman S.B."/>
            <person name="Gainer-Dewar J."/>
            <person name="Goldberg J."/>
            <person name="Griggs A."/>
            <person name="Gujja S."/>
            <person name="Hansen M."/>
            <person name="Howarth C."/>
            <person name="Imamovic A."/>
            <person name="Ireland A."/>
            <person name="Larimer J."/>
            <person name="McCowan C."/>
            <person name="Murphy C."/>
            <person name="Pearson M."/>
            <person name="Poon T.W."/>
            <person name="Priest M."/>
            <person name="Roberts A."/>
            <person name="Saif S."/>
            <person name="Shea T."/>
            <person name="Sisk P."/>
            <person name="Sykes S."/>
            <person name="Wortman J."/>
            <person name="Nusbaum C."/>
            <person name="Birren B."/>
        </authorList>
    </citation>
    <scope>NUCLEOTIDE SEQUENCE [LARGE SCALE GENOMIC DNA]</scope>
    <source>
        <strain evidence="12">maculatus3</strain>
    </source>
</reference>
<evidence type="ECO:0000256" key="3">
    <source>
        <dbReference type="ARBA" id="ARBA00004603"/>
    </source>
</evidence>
<reference evidence="11" key="2">
    <citation type="submission" date="2020-05" db="UniProtKB">
        <authorList>
            <consortium name="EnsemblMetazoa"/>
        </authorList>
    </citation>
    <scope>IDENTIFICATION</scope>
    <source>
        <strain evidence="11">maculatus3</strain>
    </source>
</reference>
<comment type="subcellular location">
    <subcellularLocation>
        <location evidence="2">Cytoplasm</location>
    </subcellularLocation>
    <subcellularLocation>
        <location evidence="3">Late endosome</location>
    </subcellularLocation>
    <subcellularLocation>
        <location evidence="1">Recycling endosome</location>
    </subcellularLocation>
</comment>
<dbReference type="PANTHER" id="PTHR45999">
    <property type="entry name" value="UNC-13-4A, ISOFORM B"/>
    <property type="match status" value="1"/>
</dbReference>
<evidence type="ECO:0008006" key="13">
    <source>
        <dbReference type="Google" id="ProtNLM"/>
    </source>
</evidence>
<evidence type="ECO:0000256" key="4">
    <source>
        <dbReference type="ARBA" id="ARBA00005823"/>
    </source>
</evidence>
<dbReference type="GO" id="GO:0005770">
    <property type="term" value="C:late endosome"/>
    <property type="evidence" value="ECO:0007669"/>
    <property type="project" value="UniProtKB-SubCell"/>
</dbReference>
<evidence type="ECO:0000259" key="10">
    <source>
        <dbReference type="PROSITE" id="PS51259"/>
    </source>
</evidence>
<dbReference type="InterPro" id="IPR052095">
    <property type="entry name" value="UNC-13_domain"/>
</dbReference>
<evidence type="ECO:0000256" key="5">
    <source>
        <dbReference type="ARBA" id="ARBA00022483"/>
    </source>
</evidence>
<keyword evidence="7" id="KW-0967">Endosome</keyword>
<dbReference type="PROSITE" id="PS51258">
    <property type="entry name" value="MHD1"/>
    <property type="match status" value="1"/>
</dbReference>
<keyword evidence="6" id="KW-0963">Cytoplasm</keyword>
<keyword evidence="5" id="KW-0268">Exocytosis</keyword>
<comment type="similarity">
    <text evidence="4">Belongs to the unc-13 family.</text>
</comment>
<sequence>QYSLYRPIAEDANDANLIVEVWDFDPAETVKEKMNKLFEVKGVRGLRKLMKEIAQTASSGKHDNELIGRTSIPLKSIPASGMLLWYNLDKKNKLRRQGTIRIRLNFSSEKNSQVAAQEHRHLLRILLLHELESSKVAPYWWSGKFTIQGEAVLTQHSAQSGLSTTTEAFIQWSVFAAIHQDHPLSFVLFDTLLEKLIRPIQSLAVSEEELKTFWEATKKLLPEPNWDIREALASAVVSGAEDWFSGIKEGHFLQTGTDEDRLQNLIKIIQLVRSDIQKSIEYYDKTFQEIMHFPYTKELYITYELKLAELIKPTVEDICRKLKRIDLPETASHRGGDSGFIEYEDINMGTTLFELYLVLKRFCTLGTALSPGESNFAIDEYHRWFTTGVTHWLDIAVYKALTRIHKAIELDKLQPVDETVKYSSSAVDTLAIFYQIKIFWQQLAWPDVEGAYIFVAKIVDDICRCCVFYADRMSARVENLGVVENVYEKKFEVTSEWCLAINNIDYIRQSLKPFATELGVDDILAKLGDVQSSIEADRCKETLRAVLDNAIDTEKNKILDLVEKLARKMAPAMRRFLVEGAELLQQDSNSLDRLMMYMEESLSVLNAELNEINFERVLDAIWAELTTILYDLIQSNLDKRRPPSFFANLRDTLHLMVANFKTAENRESETAADKETLAHIERLLQLHGYETTDLIHQYYLDRLEEQNQSDASTTGYGMLTVQCFFKENVLELEIVNARNLKPMDGNGSCDPFVRVHFLPEERFVGVAKPKTQCQSKTLFPLFDEKFVITFTPEQRSIQNALIMFSIKDKDLFGMSNQYLAECYLSFNEIADISGDAGKIEQKHLILTRPQKMDIDCLRALEYRQGDKQAKEFIKKLKQKMGQ</sequence>
<dbReference type="GO" id="GO:0006887">
    <property type="term" value="P:exocytosis"/>
    <property type="evidence" value="ECO:0007669"/>
    <property type="project" value="UniProtKB-KW"/>
</dbReference>
<dbReference type="Proteomes" id="UP000075901">
    <property type="component" value="Unassembled WGS sequence"/>
</dbReference>
<evidence type="ECO:0000256" key="1">
    <source>
        <dbReference type="ARBA" id="ARBA00004172"/>
    </source>
</evidence>
<feature type="domain" description="C2" evidence="8">
    <location>
        <begin position="710"/>
        <end position="843"/>
    </location>
</feature>
<feature type="domain" description="MHD2" evidence="10">
    <location>
        <begin position="588"/>
        <end position="698"/>
    </location>
</feature>
<organism evidence="11 12">
    <name type="scientific">Anopheles maculatus</name>
    <dbReference type="NCBI Taxonomy" id="74869"/>
    <lineage>
        <taxon>Eukaryota</taxon>
        <taxon>Metazoa</taxon>
        <taxon>Ecdysozoa</taxon>
        <taxon>Arthropoda</taxon>
        <taxon>Hexapoda</taxon>
        <taxon>Insecta</taxon>
        <taxon>Pterygota</taxon>
        <taxon>Neoptera</taxon>
        <taxon>Endopterygota</taxon>
        <taxon>Diptera</taxon>
        <taxon>Nematocera</taxon>
        <taxon>Culicoidea</taxon>
        <taxon>Culicidae</taxon>
        <taxon>Anophelinae</taxon>
        <taxon>Anopheles</taxon>
        <taxon>Anopheles maculatus group</taxon>
    </lineage>
</organism>
<dbReference type="InterPro" id="IPR014772">
    <property type="entry name" value="Munc13_dom-2"/>
</dbReference>
<dbReference type="Gene3D" id="2.60.40.150">
    <property type="entry name" value="C2 domain"/>
    <property type="match status" value="2"/>
</dbReference>
<evidence type="ECO:0000256" key="7">
    <source>
        <dbReference type="ARBA" id="ARBA00022753"/>
    </source>
</evidence>
<dbReference type="SUPFAM" id="SSF49562">
    <property type="entry name" value="C2 domain (Calcium/lipid-binding domain, CaLB)"/>
    <property type="match status" value="2"/>
</dbReference>
<dbReference type="SMART" id="SM00239">
    <property type="entry name" value="C2"/>
    <property type="match status" value="1"/>
</dbReference>
<dbReference type="Pfam" id="PF06292">
    <property type="entry name" value="MUN"/>
    <property type="match status" value="1"/>
</dbReference>
<dbReference type="GO" id="GO:0055037">
    <property type="term" value="C:recycling endosome"/>
    <property type="evidence" value="ECO:0007669"/>
    <property type="project" value="UniProtKB-SubCell"/>
</dbReference>
<dbReference type="PROSITE" id="PS50004">
    <property type="entry name" value="C2"/>
    <property type="match status" value="1"/>
</dbReference>
<feature type="domain" description="MHD1" evidence="9">
    <location>
        <begin position="353"/>
        <end position="473"/>
    </location>
</feature>
<dbReference type="EnsemblMetazoa" id="AMAM015917-RA">
    <property type="protein sequence ID" value="AMAM015917-PA"/>
    <property type="gene ID" value="AMAM015917"/>
</dbReference>
<name>A0A182SYD0_9DIPT</name>
<dbReference type="InterPro" id="IPR035892">
    <property type="entry name" value="C2_domain_sf"/>
</dbReference>
<proteinExistence type="inferred from homology"/>
<keyword evidence="12" id="KW-1185">Reference proteome</keyword>
<evidence type="ECO:0000313" key="11">
    <source>
        <dbReference type="EnsemblMetazoa" id="AMAM015917-PA"/>
    </source>
</evidence>
<dbReference type="PANTHER" id="PTHR45999:SF2">
    <property type="entry name" value="PROTEIN UNC-13 HOMOLOG 4B"/>
    <property type="match status" value="1"/>
</dbReference>
<dbReference type="VEuPathDB" id="VectorBase:AMAM015917"/>
<evidence type="ECO:0000259" key="8">
    <source>
        <dbReference type="PROSITE" id="PS50004"/>
    </source>
</evidence>
<dbReference type="InterPro" id="IPR014770">
    <property type="entry name" value="Munc13_1"/>
</dbReference>